<protein>
    <submittedName>
        <fullName evidence="1">Uncharacterized protein</fullName>
    </submittedName>
</protein>
<proteinExistence type="predicted"/>
<keyword evidence="2" id="KW-1185">Reference proteome</keyword>
<organism evidence="1 2">
    <name type="scientific">Rhodocytophaga aerolata</name>
    <dbReference type="NCBI Taxonomy" id="455078"/>
    <lineage>
        <taxon>Bacteria</taxon>
        <taxon>Pseudomonadati</taxon>
        <taxon>Bacteroidota</taxon>
        <taxon>Cytophagia</taxon>
        <taxon>Cytophagales</taxon>
        <taxon>Rhodocytophagaceae</taxon>
        <taxon>Rhodocytophaga</taxon>
    </lineage>
</organism>
<dbReference type="EMBL" id="JAUKPO010000006">
    <property type="protein sequence ID" value="MDO1447044.1"/>
    <property type="molecule type" value="Genomic_DNA"/>
</dbReference>
<gene>
    <name evidence="1" type="ORF">Q0590_12320</name>
</gene>
<evidence type="ECO:0000313" key="1">
    <source>
        <dbReference type="EMBL" id="MDO1447044.1"/>
    </source>
</evidence>
<comment type="caution">
    <text evidence="1">The sequence shown here is derived from an EMBL/GenBank/DDBJ whole genome shotgun (WGS) entry which is preliminary data.</text>
</comment>
<reference evidence="1" key="1">
    <citation type="submission" date="2023-07" db="EMBL/GenBank/DDBJ databases">
        <title>The genome sequence of Rhodocytophaga aerolata KACC 12507.</title>
        <authorList>
            <person name="Zhang X."/>
        </authorList>
    </citation>
    <scope>NUCLEOTIDE SEQUENCE</scope>
    <source>
        <strain evidence="1">KACC 12507</strain>
    </source>
</reference>
<accession>A0ABT8R4N4</accession>
<sequence>MEEKMKSPGGFLDRDLLLVDKEVADFFEDNGVPQIYTHPYNDSHSTGYIRYILEGRKVILLDCVVTDRRDKSIN</sequence>
<evidence type="ECO:0000313" key="2">
    <source>
        <dbReference type="Proteomes" id="UP001168528"/>
    </source>
</evidence>
<dbReference type="Proteomes" id="UP001168528">
    <property type="component" value="Unassembled WGS sequence"/>
</dbReference>
<dbReference type="RefSeq" id="WP_302037848.1">
    <property type="nucleotide sequence ID" value="NZ_JAUKPO010000006.1"/>
</dbReference>
<name>A0ABT8R4N4_9BACT</name>